<evidence type="ECO:0000313" key="2">
    <source>
        <dbReference type="EMBL" id="KAG6963557.1"/>
    </source>
</evidence>
<dbReference type="OrthoDB" id="27962at2759"/>
<protein>
    <recommendedName>
        <fullName evidence="1">Trs120/TRAPPC9 N-terminal domain-containing protein</fullName>
    </recommendedName>
</protein>
<name>A0A8T1UJE8_9STRA</name>
<feature type="domain" description="Trs120/TRAPPC9 N-terminal" evidence="1">
    <location>
        <begin position="13"/>
        <end position="168"/>
    </location>
</feature>
<proteinExistence type="predicted"/>
<dbReference type="InterPro" id="IPR013935">
    <property type="entry name" value="Trs120_TRAPPC9"/>
</dbReference>
<dbReference type="Pfam" id="PF08626">
    <property type="entry name" value="TRAPPC9-Trs120"/>
    <property type="match status" value="1"/>
</dbReference>
<dbReference type="GO" id="GO:0005802">
    <property type="term" value="C:trans-Golgi network"/>
    <property type="evidence" value="ECO:0007669"/>
    <property type="project" value="TreeGrafter"/>
</dbReference>
<evidence type="ECO:0000259" key="1">
    <source>
        <dbReference type="Pfam" id="PF08626"/>
    </source>
</evidence>
<dbReference type="EMBL" id="JAENGZ010000265">
    <property type="protein sequence ID" value="KAG6963557.1"/>
    <property type="molecule type" value="Genomic_DNA"/>
</dbReference>
<dbReference type="AlphaFoldDB" id="A0A8T1UJE8"/>
<dbReference type="Proteomes" id="UP000688947">
    <property type="component" value="Unassembled WGS sequence"/>
</dbReference>
<evidence type="ECO:0000313" key="3">
    <source>
        <dbReference type="Proteomes" id="UP000688947"/>
    </source>
</evidence>
<dbReference type="PANTHER" id="PTHR21512:SF5">
    <property type="entry name" value="TRAFFICKING PROTEIN PARTICLE COMPLEX SUBUNIT 9"/>
    <property type="match status" value="1"/>
</dbReference>
<comment type="caution">
    <text evidence="2">The sequence shown here is derived from an EMBL/GenBank/DDBJ whole genome shotgun (WGS) entry which is preliminary data.</text>
</comment>
<dbReference type="PANTHER" id="PTHR21512">
    <property type="entry name" value="TRAFFICKING PROTEIN PARTICLE COMPLEX SUBUNIT 9"/>
    <property type="match status" value="1"/>
</dbReference>
<reference evidence="2" key="1">
    <citation type="submission" date="2021-01" db="EMBL/GenBank/DDBJ databases">
        <title>Phytophthora aleatoria, a newly-described species from Pinus radiata is distinct from Phytophthora cactorum isolates based on comparative genomics.</title>
        <authorList>
            <person name="Mcdougal R."/>
            <person name="Panda P."/>
            <person name="Williams N."/>
            <person name="Studholme D.J."/>
        </authorList>
    </citation>
    <scope>NUCLEOTIDE SEQUENCE</scope>
    <source>
        <strain evidence="2">NZFS 3830</strain>
    </source>
</reference>
<dbReference type="VEuPathDB" id="FungiDB:PC110_g10132"/>
<dbReference type="InterPro" id="IPR058563">
    <property type="entry name" value="Trs120_TRAPPC9_N"/>
</dbReference>
<gene>
    <name evidence="2" type="ORF">JG687_00006478</name>
</gene>
<dbReference type="VEuPathDB" id="FungiDB:PC110_g17263"/>
<sequence length="656" mass="72494">MSSSAPPPRWKRPAEFLVYLVPVGGIPSDLFASYARLLQTHSDLPLRSLTRPGGYAAELSPFRGLDWTGKGSLRFHFVSTAEHVESCDGEDVHASRRVIGALGVCHSPSLTLSGGLRAAHAQFEASVRRFPGLLMHKLFAFEHAFEDVTSSECEGLSDLVMFPSASSQQAVKSDFFYSPFEKQKMKRKTGDSGEESDSDDAPAMYEKGFPVYERIELQLTLSNPTGVAVKLQEVRAWVTFAANDGSTNTTANDGFVECYPCLFTLEPYQKRKMVVLGIQPLRVGTFHVRGCFIKAFNIKTSFQLQSPVNIHIVGELPMVSLSLREHGTMALLDGKKTTEPVASKIQIAMFSSETRRCMLRVRSTGNQQITNYRLAVTLQHRRAAKKTCVVYNNLPSATDDISANGRRASEPPDGQIETKTLVLRCGKVVSSPLPLTSGDFVSIPFEVSLRGNYGQQEPVDEDIQIEWSFVYADEAGNSVDAVFYRETKARLFQYVPITVTIQRADSAVSGIDVEVIITEEGEELEKSDHVMVVGLLKTQVRWDEPMDRSAKLHEIQCMFVSEGNFRVTVCVPPTLELTMADGQLTDVAAAASSDTGNEPWVIVQGVQSVLETVHTTTGLPWWTTLLLSGVTVRAAIFPYYVFQIQAMQRYLLISAS</sequence>
<accession>A0A8T1UJE8</accession>
<organism evidence="2 3">
    <name type="scientific">Phytophthora cactorum</name>
    <dbReference type="NCBI Taxonomy" id="29920"/>
    <lineage>
        <taxon>Eukaryota</taxon>
        <taxon>Sar</taxon>
        <taxon>Stramenopiles</taxon>
        <taxon>Oomycota</taxon>
        <taxon>Peronosporomycetes</taxon>
        <taxon>Peronosporales</taxon>
        <taxon>Peronosporaceae</taxon>
        <taxon>Phytophthora</taxon>
    </lineage>
</organism>